<evidence type="ECO:0000313" key="9">
    <source>
        <dbReference type="Proteomes" id="UP001497516"/>
    </source>
</evidence>
<evidence type="ECO:0000256" key="6">
    <source>
        <dbReference type="RuleBase" id="RU367028"/>
    </source>
</evidence>
<dbReference type="InterPro" id="IPR038933">
    <property type="entry name" value="Ovate"/>
</dbReference>
<dbReference type="EMBL" id="OZ034819">
    <property type="protein sequence ID" value="CAL1393982.1"/>
    <property type="molecule type" value="Genomic_DNA"/>
</dbReference>
<comment type="function">
    <text evidence="6">Transcriptional repressor that regulates multiple aspects of plant growth and development.</text>
</comment>
<dbReference type="GO" id="GO:0045892">
    <property type="term" value="P:negative regulation of DNA-templated transcription"/>
    <property type="evidence" value="ECO:0007669"/>
    <property type="project" value="UniProtKB-UniRule"/>
</dbReference>
<protein>
    <recommendedName>
        <fullName evidence="6">Transcription repressor</fullName>
    </recommendedName>
    <alternativeName>
        <fullName evidence="6">Ovate family protein</fullName>
    </alternativeName>
</protein>
<dbReference type="InterPro" id="IPR006458">
    <property type="entry name" value="Ovate_C"/>
</dbReference>
<evidence type="ECO:0000256" key="2">
    <source>
        <dbReference type="ARBA" id="ARBA00022491"/>
    </source>
</evidence>
<keyword evidence="2 6" id="KW-0678">Repressor</keyword>
<dbReference type="PROSITE" id="PS51754">
    <property type="entry name" value="OVATE"/>
    <property type="match status" value="1"/>
</dbReference>
<dbReference type="PANTHER" id="PTHR33057:SF98">
    <property type="entry name" value="TRANSCRIPTION REPRESSOR OFP18"/>
    <property type="match status" value="1"/>
</dbReference>
<gene>
    <name evidence="8" type="ORF">LTRI10_LOCUS34512</name>
</gene>
<evidence type="ECO:0000313" key="8">
    <source>
        <dbReference type="EMBL" id="CAL1393982.1"/>
    </source>
</evidence>
<dbReference type="PANTHER" id="PTHR33057">
    <property type="entry name" value="TRANSCRIPTION REPRESSOR OFP7-RELATED"/>
    <property type="match status" value="1"/>
</dbReference>
<evidence type="ECO:0000259" key="7">
    <source>
        <dbReference type="PROSITE" id="PS51754"/>
    </source>
</evidence>
<proteinExistence type="predicted"/>
<dbReference type="Pfam" id="PF04844">
    <property type="entry name" value="Ovate"/>
    <property type="match status" value="1"/>
</dbReference>
<dbReference type="NCBIfam" id="TIGR01568">
    <property type="entry name" value="A_thal_3678"/>
    <property type="match status" value="1"/>
</dbReference>
<dbReference type="AlphaFoldDB" id="A0AAV2F7H1"/>
<keyword evidence="4 6" id="KW-0804">Transcription</keyword>
<organism evidence="8 9">
    <name type="scientific">Linum trigynum</name>
    <dbReference type="NCBI Taxonomy" id="586398"/>
    <lineage>
        <taxon>Eukaryota</taxon>
        <taxon>Viridiplantae</taxon>
        <taxon>Streptophyta</taxon>
        <taxon>Embryophyta</taxon>
        <taxon>Tracheophyta</taxon>
        <taxon>Spermatophyta</taxon>
        <taxon>Magnoliopsida</taxon>
        <taxon>eudicotyledons</taxon>
        <taxon>Gunneridae</taxon>
        <taxon>Pentapetalae</taxon>
        <taxon>rosids</taxon>
        <taxon>fabids</taxon>
        <taxon>Malpighiales</taxon>
        <taxon>Linaceae</taxon>
        <taxon>Linum</taxon>
    </lineage>
</organism>
<comment type="subcellular location">
    <subcellularLocation>
        <location evidence="1 6">Nucleus</location>
    </subcellularLocation>
</comment>
<evidence type="ECO:0000256" key="4">
    <source>
        <dbReference type="ARBA" id="ARBA00023163"/>
    </source>
</evidence>
<evidence type="ECO:0000256" key="5">
    <source>
        <dbReference type="ARBA" id="ARBA00023242"/>
    </source>
</evidence>
<dbReference type="Proteomes" id="UP001497516">
    <property type="component" value="Chromosome 6"/>
</dbReference>
<evidence type="ECO:0000256" key="3">
    <source>
        <dbReference type="ARBA" id="ARBA00023015"/>
    </source>
</evidence>
<name>A0AAV2F7H1_9ROSI</name>
<keyword evidence="3 6" id="KW-0805">Transcription regulation</keyword>
<keyword evidence="5 6" id="KW-0539">Nucleus</keyword>
<evidence type="ECO:0000256" key="1">
    <source>
        <dbReference type="ARBA" id="ARBA00004123"/>
    </source>
</evidence>
<reference evidence="8 9" key="1">
    <citation type="submission" date="2024-04" db="EMBL/GenBank/DDBJ databases">
        <authorList>
            <person name="Fracassetti M."/>
        </authorList>
    </citation>
    <scope>NUCLEOTIDE SEQUENCE [LARGE SCALE GENOMIC DNA]</scope>
</reference>
<keyword evidence="9" id="KW-1185">Reference proteome</keyword>
<accession>A0AAV2F7H1</accession>
<dbReference type="GO" id="GO:0005634">
    <property type="term" value="C:nucleus"/>
    <property type="evidence" value="ECO:0007669"/>
    <property type="project" value="UniProtKB-SubCell"/>
</dbReference>
<sequence length="123" mass="14193">MAVTLDSRDPLEDFRESMAEMVEAHGLRDWESLEKLLGCYLTANEKSNHDYIVATSVICSSASLSSPPLRMRRRRRVVVARAATTAAGNITRRRRRSRSTLISLRLVVCRRIRRQPRRTKPRE</sequence>
<feature type="domain" description="OVATE" evidence="7">
    <location>
        <begin position="3"/>
        <end position="62"/>
    </location>
</feature>